<evidence type="ECO:0000256" key="1">
    <source>
        <dbReference type="SAM" id="MobiDB-lite"/>
    </source>
</evidence>
<feature type="compositionally biased region" description="Basic and acidic residues" evidence="1">
    <location>
        <begin position="95"/>
        <end position="119"/>
    </location>
</feature>
<dbReference type="KEGG" id="xau:Xaut_3661"/>
<evidence type="ECO:0000313" key="3">
    <source>
        <dbReference type="EMBL" id="ABS68889.1"/>
    </source>
</evidence>
<evidence type="ECO:0000256" key="2">
    <source>
        <dbReference type="SAM" id="Phobius"/>
    </source>
</evidence>
<reference evidence="3 4" key="1">
    <citation type="submission" date="2007-07" db="EMBL/GenBank/DDBJ databases">
        <title>Complete sequence of chromosome of Xanthobacter autotrophicus Py2.</title>
        <authorList>
            <consortium name="US DOE Joint Genome Institute"/>
            <person name="Copeland A."/>
            <person name="Lucas S."/>
            <person name="Lapidus A."/>
            <person name="Barry K."/>
            <person name="Glavina del Rio T."/>
            <person name="Hammon N."/>
            <person name="Israni S."/>
            <person name="Dalin E."/>
            <person name="Tice H."/>
            <person name="Pitluck S."/>
            <person name="Sims D."/>
            <person name="Brettin T."/>
            <person name="Bruce D."/>
            <person name="Detter J.C."/>
            <person name="Han C."/>
            <person name="Tapia R."/>
            <person name="Brainard J."/>
            <person name="Schmutz J."/>
            <person name="Larimer F."/>
            <person name="Land M."/>
            <person name="Hauser L."/>
            <person name="Kyrpides N."/>
            <person name="Kim E."/>
            <person name="Ensigns S.A."/>
            <person name="Richardson P."/>
        </authorList>
    </citation>
    <scope>NUCLEOTIDE SEQUENCE [LARGE SCALE GENOMIC DNA]</scope>
    <source>
        <strain evidence="4">ATCC BAA-1158 / Py2</strain>
    </source>
</reference>
<protein>
    <submittedName>
        <fullName evidence="3">Uncharacterized protein</fullName>
    </submittedName>
</protein>
<accession>A7ILJ6</accession>
<keyword evidence="2" id="KW-0812">Transmembrane</keyword>
<feature type="transmembrane region" description="Helical" evidence="2">
    <location>
        <begin position="40"/>
        <end position="60"/>
    </location>
</feature>
<name>A7ILJ6_XANP2</name>
<keyword evidence="2" id="KW-0472">Membrane</keyword>
<keyword evidence="2" id="KW-1133">Transmembrane helix</keyword>
<dbReference type="EMBL" id="CP000781">
    <property type="protein sequence ID" value="ABS68889.1"/>
    <property type="molecule type" value="Genomic_DNA"/>
</dbReference>
<gene>
    <name evidence="3" type="ordered locus">Xaut_3661</name>
</gene>
<dbReference type="AlphaFoldDB" id="A7ILJ6"/>
<evidence type="ECO:0000313" key="4">
    <source>
        <dbReference type="Proteomes" id="UP000002417"/>
    </source>
</evidence>
<keyword evidence="4" id="KW-1185">Reference proteome</keyword>
<feature type="region of interest" description="Disordered" evidence="1">
    <location>
        <begin position="95"/>
        <end position="144"/>
    </location>
</feature>
<dbReference type="Proteomes" id="UP000002417">
    <property type="component" value="Chromosome"/>
</dbReference>
<dbReference type="STRING" id="78245.Xaut_3661"/>
<sequence>MGSLIASYASGAVNWLLVFLTGSALIVGVGGMIYSRLPVLPYRTIVAAVSGVLLFVAGWTGHAVDQRGKMERQALLEANRKLVVEITAERHKAESLEADRATAQRQATEAEDRARKAEEVAVSIPDSGGVSQPTSDKIRDLWGK</sequence>
<proteinExistence type="predicted"/>
<feature type="transmembrane region" description="Helical" evidence="2">
    <location>
        <begin position="12"/>
        <end position="34"/>
    </location>
</feature>
<dbReference type="HOGENOM" id="CLU_1795726_0_0_5"/>
<organism evidence="3 4">
    <name type="scientific">Xanthobacter autotrophicus (strain ATCC BAA-1158 / Py2)</name>
    <dbReference type="NCBI Taxonomy" id="78245"/>
    <lineage>
        <taxon>Bacteria</taxon>
        <taxon>Pseudomonadati</taxon>
        <taxon>Pseudomonadota</taxon>
        <taxon>Alphaproteobacteria</taxon>
        <taxon>Hyphomicrobiales</taxon>
        <taxon>Xanthobacteraceae</taxon>
        <taxon>Xanthobacter</taxon>
    </lineage>
</organism>